<organism evidence="3 4">
    <name type="scientific">Saccharothrix longispora</name>
    <dbReference type="NCBI Taxonomy" id="33920"/>
    <lineage>
        <taxon>Bacteria</taxon>
        <taxon>Bacillati</taxon>
        <taxon>Actinomycetota</taxon>
        <taxon>Actinomycetes</taxon>
        <taxon>Pseudonocardiales</taxon>
        <taxon>Pseudonocardiaceae</taxon>
        <taxon>Saccharothrix</taxon>
    </lineage>
</organism>
<evidence type="ECO:0000256" key="1">
    <source>
        <dbReference type="SAM" id="Coils"/>
    </source>
</evidence>
<feature type="region of interest" description="Disordered" evidence="2">
    <location>
        <begin position="280"/>
        <end position="300"/>
    </location>
</feature>
<dbReference type="Proteomes" id="UP001268819">
    <property type="component" value="Unassembled WGS sequence"/>
</dbReference>
<evidence type="ECO:0000313" key="3">
    <source>
        <dbReference type="EMBL" id="MDR6592521.1"/>
    </source>
</evidence>
<gene>
    <name evidence="3" type="ORF">J2S66_000905</name>
</gene>
<accession>A0ABU1PPY1</accession>
<dbReference type="InterPro" id="IPR027417">
    <property type="entry name" value="P-loop_NTPase"/>
</dbReference>
<dbReference type="InterPro" id="IPR050625">
    <property type="entry name" value="ParA/MinD_ATPase"/>
</dbReference>
<keyword evidence="4" id="KW-1185">Reference proteome</keyword>
<feature type="region of interest" description="Disordered" evidence="2">
    <location>
        <begin position="1"/>
        <end position="22"/>
    </location>
</feature>
<protein>
    <submittedName>
        <fullName evidence="3">MinD-like ATPase involved in chromosome partitioning or flagellar assembly</fullName>
    </submittedName>
</protein>
<keyword evidence="1" id="KW-0175">Coiled coil</keyword>
<comment type="caution">
    <text evidence="3">The sequence shown here is derived from an EMBL/GenBank/DDBJ whole genome shotgun (WGS) entry which is preliminary data.</text>
</comment>
<dbReference type="Gene3D" id="3.40.50.300">
    <property type="entry name" value="P-loop containing nucleotide triphosphate hydrolases"/>
    <property type="match status" value="1"/>
</dbReference>
<evidence type="ECO:0000313" key="4">
    <source>
        <dbReference type="Proteomes" id="UP001268819"/>
    </source>
</evidence>
<dbReference type="EMBL" id="JAVDSG010000001">
    <property type="protein sequence ID" value="MDR6592521.1"/>
    <property type="molecule type" value="Genomic_DNA"/>
</dbReference>
<dbReference type="RefSeq" id="WP_310304115.1">
    <property type="nucleotide sequence ID" value="NZ_BAAAXB010000001.1"/>
</dbReference>
<sequence length="815" mass="90076">MDETPLRTGRSRSGAPPSIDEQALRGRYGQPAVDLVALLDRLAGEGAFTRSDAARQWAARDSDGARHHRVLKISKTGAVSIERRRLSEMMKMDKAPLPFGLAQAFLDLWARHRPVADVRTLSEELTRLHAEVVRASRPIAKVSTRTHESSATAKDAEVSRLKDRLLAAQQDLIEAQDDAVRFKDLSGVLHIALLGLQDACRRLSEERDRLLARPQGSESASRALHDVAHARHQLRQTLERAFAAEQAVQELQAQNRFLTDRLEVVQRQVEMSYRPVVRPETPLDNRSVPAGNFGETDEASSVVYDPTLPPWVEQGSSATMTGAVLPRLRFGWRRLVHAVTGSPTGPGEDPTDVKRQELVAHITRPLEEHHKVVLIGLEEGAGKTTITACLGSVLAYLRERSDRVIAVDADPDRGTLALRVPRETMATARHLLRDASWITEYGHVRAYTSQSPSRLEVLASGRDPTLPEVFGDEDYLRVVSLVERFYDIVLIDCGTGLTHPIATAVLDHADSLVLVSSGSEGGARSSVAALDRLRDSGYHDLAARSVVVVNSVRPASGGGNPDESTAQLPQRCRAVVHVPFDRHLGRGTGIEPDKLAADTQLALLELAAAVASDFRAPSTEHPTEPVRIFREQAPYTGTPIPWTEKLNITNKLLEAGKVGADDFMRARDMALYSASFPNPEIEKDFHALIDRVAGVPWLPFRAEQPSDPNWKVSQLYERYPNLPTSEQAMIALDSAWDQGALTEEEYVYKRYWIWEFGRRASAQVPRADAIYVLDARLARGEVSPDEYGELAAIVRQLGASYPEGYPAQVMESWPL</sequence>
<dbReference type="SUPFAM" id="SSF52540">
    <property type="entry name" value="P-loop containing nucleoside triphosphate hydrolases"/>
    <property type="match status" value="1"/>
</dbReference>
<dbReference type="PANTHER" id="PTHR43384:SF14">
    <property type="entry name" value="ESX-1 SECRETION-ASSOCIATED PROTEIN ESPI"/>
    <property type="match status" value="1"/>
</dbReference>
<proteinExistence type="predicted"/>
<feature type="coiled-coil region" evidence="1">
    <location>
        <begin position="158"/>
        <end position="268"/>
    </location>
</feature>
<reference evidence="3 4" key="1">
    <citation type="submission" date="2023-07" db="EMBL/GenBank/DDBJ databases">
        <title>Sequencing the genomes of 1000 actinobacteria strains.</title>
        <authorList>
            <person name="Klenk H.-P."/>
        </authorList>
    </citation>
    <scope>NUCLEOTIDE SEQUENCE [LARGE SCALE GENOMIC DNA]</scope>
    <source>
        <strain evidence="3 4">DSM 43749</strain>
    </source>
</reference>
<evidence type="ECO:0000256" key="2">
    <source>
        <dbReference type="SAM" id="MobiDB-lite"/>
    </source>
</evidence>
<name>A0ABU1PPY1_9PSEU</name>
<dbReference type="PANTHER" id="PTHR43384">
    <property type="entry name" value="SEPTUM SITE-DETERMINING PROTEIN MIND HOMOLOG, CHLOROPLASTIC-RELATED"/>
    <property type="match status" value="1"/>
</dbReference>